<dbReference type="OrthoDB" id="10258955at2759"/>
<evidence type="ECO:0000256" key="7">
    <source>
        <dbReference type="ARBA" id="ARBA00022723"/>
    </source>
</evidence>
<evidence type="ECO:0000256" key="10">
    <source>
        <dbReference type="ARBA" id="ARBA00053421"/>
    </source>
</evidence>
<organism evidence="13 14">
    <name type="scientific">Chara braunii</name>
    <name type="common">Braun's stonewort</name>
    <dbReference type="NCBI Taxonomy" id="69332"/>
    <lineage>
        <taxon>Eukaryota</taxon>
        <taxon>Viridiplantae</taxon>
        <taxon>Streptophyta</taxon>
        <taxon>Charophyceae</taxon>
        <taxon>Charales</taxon>
        <taxon>Characeae</taxon>
        <taxon>Chara</taxon>
    </lineage>
</organism>
<protein>
    <recommendedName>
        <fullName evidence="6">allantoinase</fullName>
        <ecNumber evidence="6">3.5.2.5</ecNumber>
    </recommendedName>
</protein>
<comment type="catalytic activity">
    <reaction evidence="1">
        <text>(S)-allantoin + H2O = allantoate + H(+)</text>
        <dbReference type="Rhea" id="RHEA:17029"/>
        <dbReference type="ChEBI" id="CHEBI:15377"/>
        <dbReference type="ChEBI" id="CHEBI:15378"/>
        <dbReference type="ChEBI" id="CHEBI:15678"/>
        <dbReference type="ChEBI" id="CHEBI:17536"/>
        <dbReference type="EC" id="3.5.2.5"/>
    </reaction>
</comment>
<dbReference type="GO" id="GO:0008270">
    <property type="term" value="F:zinc ion binding"/>
    <property type="evidence" value="ECO:0007669"/>
    <property type="project" value="InterPro"/>
</dbReference>
<dbReference type="AlphaFoldDB" id="A0A388LID2"/>
<dbReference type="EC" id="3.5.2.5" evidence="6"/>
<feature type="region of interest" description="Disordered" evidence="11">
    <location>
        <begin position="163"/>
        <end position="182"/>
    </location>
</feature>
<dbReference type="GO" id="GO:0004038">
    <property type="term" value="F:allantoinase activity"/>
    <property type="evidence" value="ECO:0007669"/>
    <property type="project" value="UniProtKB-EC"/>
</dbReference>
<dbReference type="SUPFAM" id="SSF51338">
    <property type="entry name" value="Composite domain of metallo-dependent hydrolases"/>
    <property type="match status" value="1"/>
</dbReference>
<keyword evidence="7" id="KW-0479">Metal-binding</keyword>
<dbReference type="InterPro" id="IPR017593">
    <property type="entry name" value="Allantoinase"/>
</dbReference>
<evidence type="ECO:0000256" key="3">
    <source>
        <dbReference type="ARBA" id="ARBA00004968"/>
    </source>
</evidence>
<evidence type="ECO:0000256" key="8">
    <source>
        <dbReference type="ARBA" id="ARBA00022801"/>
    </source>
</evidence>
<dbReference type="InterPro" id="IPR002195">
    <property type="entry name" value="Dihydroorotase_CS"/>
</dbReference>
<dbReference type="PANTHER" id="PTHR43668:SF2">
    <property type="entry name" value="ALLANTOINASE"/>
    <property type="match status" value="1"/>
</dbReference>
<reference evidence="13 14" key="1">
    <citation type="journal article" date="2018" name="Cell">
        <title>The Chara Genome: Secondary Complexity and Implications for Plant Terrestrialization.</title>
        <authorList>
            <person name="Nishiyama T."/>
            <person name="Sakayama H."/>
            <person name="Vries J.D."/>
            <person name="Buschmann H."/>
            <person name="Saint-Marcoux D."/>
            <person name="Ullrich K.K."/>
            <person name="Haas F.B."/>
            <person name="Vanderstraeten L."/>
            <person name="Becker D."/>
            <person name="Lang D."/>
            <person name="Vosolsobe S."/>
            <person name="Rombauts S."/>
            <person name="Wilhelmsson P.K.I."/>
            <person name="Janitza P."/>
            <person name="Kern R."/>
            <person name="Heyl A."/>
            <person name="Rumpler F."/>
            <person name="Villalobos L.I.A.C."/>
            <person name="Clay J.M."/>
            <person name="Skokan R."/>
            <person name="Toyoda A."/>
            <person name="Suzuki Y."/>
            <person name="Kagoshima H."/>
            <person name="Schijlen E."/>
            <person name="Tajeshwar N."/>
            <person name="Catarino B."/>
            <person name="Hetherington A.J."/>
            <person name="Saltykova A."/>
            <person name="Bonnot C."/>
            <person name="Breuninger H."/>
            <person name="Symeonidi A."/>
            <person name="Radhakrishnan G.V."/>
            <person name="Van Nieuwerburgh F."/>
            <person name="Deforce D."/>
            <person name="Chang C."/>
            <person name="Karol K.G."/>
            <person name="Hedrich R."/>
            <person name="Ulvskov P."/>
            <person name="Glockner G."/>
            <person name="Delwiche C.F."/>
            <person name="Petrasek J."/>
            <person name="Van de Peer Y."/>
            <person name="Friml J."/>
            <person name="Beilby M."/>
            <person name="Dolan L."/>
            <person name="Kohara Y."/>
            <person name="Sugano S."/>
            <person name="Fujiyama A."/>
            <person name="Delaux P.-M."/>
            <person name="Quint M."/>
            <person name="TheiBen G."/>
            <person name="Hagemann M."/>
            <person name="Harholt J."/>
            <person name="Dunand C."/>
            <person name="Zachgo S."/>
            <person name="Langdale J."/>
            <person name="Maumus F."/>
            <person name="Straeten D.V.D."/>
            <person name="Gould S.B."/>
            <person name="Rensing S.A."/>
        </authorList>
    </citation>
    <scope>NUCLEOTIDE SEQUENCE [LARGE SCALE GENOMIC DNA]</scope>
    <source>
        <strain evidence="13 14">S276</strain>
    </source>
</reference>
<dbReference type="GO" id="GO:0050897">
    <property type="term" value="F:cobalt ion binding"/>
    <property type="evidence" value="ECO:0007669"/>
    <property type="project" value="InterPro"/>
</dbReference>
<dbReference type="GO" id="GO:0006145">
    <property type="term" value="P:purine nucleobase catabolic process"/>
    <property type="evidence" value="ECO:0007669"/>
    <property type="project" value="EnsemblPlants"/>
</dbReference>
<evidence type="ECO:0000256" key="4">
    <source>
        <dbReference type="ARBA" id="ARBA00010368"/>
    </source>
</evidence>
<dbReference type="Proteomes" id="UP000265515">
    <property type="component" value="Unassembled WGS sequence"/>
</dbReference>
<gene>
    <name evidence="13" type="ORF">CBR_g34175</name>
</gene>
<dbReference type="FunFam" id="3.20.20.140:FF:000032">
    <property type="entry name" value="Allantoinase Dal1"/>
    <property type="match status" value="1"/>
</dbReference>
<name>A0A388LID2_CHABU</name>
<dbReference type="InterPro" id="IPR032466">
    <property type="entry name" value="Metal_Hydrolase"/>
</dbReference>
<dbReference type="EMBL" id="BFEA01000393">
    <property type="protein sequence ID" value="GBG81995.1"/>
    <property type="molecule type" value="Genomic_DNA"/>
</dbReference>
<evidence type="ECO:0000259" key="12">
    <source>
        <dbReference type="Pfam" id="PF01979"/>
    </source>
</evidence>
<dbReference type="InterPro" id="IPR050138">
    <property type="entry name" value="DHOase/Allantoinase_Hydrolase"/>
</dbReference>
<comment type="similarity">
    <text evidence="4">Belongs to the metallo-dependent hydrolases superfamily. Allantoinase family.</text>
</comment>
<dbReference type="PROSITE" id="PS00482">
    <property type="entry name" value="DIHYDROOROTASE_1"/>
    <property type="match status" value="1"/>
</dbReference>
<dbReference type="GO" id="GO:0006995">
    <property type="term" value="P:cellular response to nitrogen starvation"/>
    <property type="evidence" value="ECO:0007669"/>
    <property type="project" value="EnsemblPlants"/>
</dbReference>
<sequence length="440" mass="48436">MTVTETDHCDFGGKIMVLDYGDRVIMPGLVDIHVHLNEPGREDWEGLTSGTRAAAAGGITTVVDMPLNSFPVTTDVKSLHQKVEATKGKLSIDIGFWGGLVPANAENSTALDELLKAGVLGLKSFMCPSGINDFPQTNSQHIKAALPVLAKHKRPLLVHAELPQTISSEDSPSTHATEEPLRLEDPRAYETYLKSRPHSWENAAIRQLIEVGESTKKGREAEGASIHIVHLADANSLSIIQDAKSRGINLTVETCTHYLTFAAEEIPDGDTRFKCAPPIRNAKNRQLLWKALMDGTIDSLSSDHSPAPPQMKLFDEGDFMRAWGGISSLQFGPLATWTYGKQRGITLNHLVRWWSTRPVELAGLNLKGSLEVGRDADIVVWTPNESTKVDDEKKIYHKHKATPFFNMTLDGRVDFTFVRGQLVFSQGTFSDRPCGKPILV</sequence>
<proteinExistence type="inferred from homology"/>
<comment type="pathway">
    <text evidence="3">Nitrogen metabolism; (S)-allantoin degradation; allantoate from (S)-allantoin: step 1/1.</text>
</comment>
<dbReference type="NCBIfam" id="TIGR03178">
    <property type="entry name" value="allantoinase"/>
    <property type="match status" value="1"/>
</dbReference>
<keyword evidence="14" id="KW-1185">Reference proteome</keyword>
<evidence type="ECO:0000256" key="6">
    <source>
        <dbReference type="ARBA" id="ARBA00012863"/>
    </source>
</evidence>
<dbReference type="InterPro" id="IPR011059">
    <property type="entry name" value="Metal-dep_hydrolase_composite"/>
</dbReference>
<dbReference type="SUPFAM" id="SSF51556">
    <property type="entry name" value="Metallo-dependent hydrolases"/>
    <property type="match status" value="1"/>
</dbReference>
<dbReference type="STRING" id="69332.A0A388LID2"/>
<evidence type="ECO:0000313" key="13">
    <source>
        <dbReference type="EMBL" id="GBG81995.1"/>
    </source>
</evidence>
<keyword evidence="8" id="KW-0378">Hydrolase</keyword>
<comment type="subunit">
    <text evidence="5">Homotetramer.</text>
</comment>
<dbReference type="OMA" id="SRLHVCH"/>
<dbReference type="Gramene" id="GBG81995">
    <property type="protein sequence ID" value="GBG81995"/>
    <property type="gene ID" value="CBR_g34175"/>
</dbReference>
<dbReference type="GO" id="GO:0010136">
    <property type="term" value="P:ureide catabolic process"/>
    <property type="evidence" value="ECO:0007669"/>
    <property type="project" value="EnsemblPlants"/>
</dbReference>
<dbReference type="GO" id="GO:0005783">
    <property type="term" value="C:endoplasmic reticulum"/>
    <property type="evidence" value="ECO:0007669"/>
    <property type="project" value="EnsemblPlants"/>
</dbReference>
<evidence type="ECO:0000313" key="14">
    <source>
        <dbReference type="Proteomes" id="UP000265515"/>
    </source>
</evidence>
<dbReference type="PANTHER" id="PTHR43668">
    <property type="entry name" value="ALLANTOINASE"/>
    <property type="match status" value="1"/>
</dbReference>
<comment type="function">
    <text evidence="10">Catalyzes the conversion of allantoin (5-ureidohydantoin) to allantoate by hydrolytic cleavage of the five-member hydantoin ring. Catalyzes the first step of the ureide allantoin degradation followed by the sequential activity of AAH, UGLYAH and UAH which allows a complete purine breakdown without the intermediate generation of urea.</text>
</comment>
<dbReference type="UniPathway" id="UPA00395">
    <property type="reaction ID" value="UER00653"/>
</dbReference>
<evidence type="ECO:0000256" key="11">
    <source>
        <dbReference type="SAM" id="MobiDB-lite"/>
    </source>
</evidence>
<evidence type="ECO:0000256" key="9">
    <source>
        <dbReference type="ARBA" id="ARBA00022833"/>
    </source>
</evidence>
<feature type="domain" description="Amidohydrolase-related" evidence="12">
    <location>
        <begin position="24"/>
        <end position="423"/>
    </location>
</feature>
<accession>A0A388LID2</accession>
<comment type="caution">
    <text evidence="13">The sequence shown here is derived from an EMBL/GenBank/DDBJ whole genome shotgun (WGS) entry which is preliminary data.</text>
</comment>
<evidence type="ECO:0000256" key="5">
    <source>
        <dbReference type="ARBA" id="ARBA00011881"/>
    </source>
</evidence>
<evidence type="ECO:0000256" key="2">
    <source>
        <dbReference type="ARBA" id="ARBA00001947"/>
    </source>
</evidence>
<feature type="compositionally biased region" description="Polar residues" evidence="11">
    <location>
        <begin position="164"/>
        <end position="175"/>
    </location>
</feature>
<comment type="cofactor">
    <cofactor evidence="2">
        <name>Zn(2+)</name>
        <dbReference type="ChEBI" id="CHEBI:29105"/>
    </cofactor>
</comment>
<dbReference type="Gene3D" id="3.20.20.140">
    <property type="entry name" value="Metal-dependent hydrolases"/>
    <property type="match status" value="1"/>
</dbReference>
<dbReference type="InterPro" id="IPR006680">
    <property type="entry name" value="Amidohydro-rel"/>
</dbReference>
<dbReference type="Pfam" id="PF01979">
    <property type="entry name" value="Amidohydro_1"/>
    <property type="match status" value="1"/>
</dbReference>
<keyword evidence="9" id="KW-0862">Zinc</keyword>
<dbReference type="GO" id="GO:0000256">
    <property type="term" value="P:allantoin catabolic process"/>
    <property type="evidence" value="ECO:0007669"/>
    <property type="project" value="UniProtKB-UniPathway"/>
</dbReference>
<evidence type="ECO:0000256" key="1">
    <source>
        <dbReference type="ARBA" id="ARBA00001756"/>
    </source>
</evidence>